<dbReference type="AlphaFoldDB" id="A0A1C5ACF7"/>
<keyword evidence="3" id="KW-1185">Reference proteome</keyword>
<dbReference type="InterPro" id="IPR036165">
    <property type="entry name" value="YefM-like_sf"/>
</dbReference>
<dbReference type="SUPFAM" id="SSF143120">
    <property type="entry name" value="YefM-like"/>
    <property type="match status" value="1"/>
</dbReference>
<dbReference type="RefSeq" id="WP_074476941.1">
    <property type="nucleotide sequence ID" value="NZ_FMCT01000012.1"/>
</dbReference>
<evidence type="ECO:0000256" key="1">
    <source>
        <dbReference type="ARBA" id="ARBA00009981"/>
    </source>
</evidence>
<gene>
    <name evidence="2" type="ORF">GA0070563_112160</name>
</gene>
<protein>
    <submittedName>
        <fullName evidence="2">Antitoxin Phd_YefM, type II toxin-antitoxin system</fullName>
    </submittedName>
</protein>
<reference evidence="3" key="1">
    <citation type="submission" date="2016-06" db="EMBL/GenBank/DDBJ databases">
        <authorList>
            <person name="Varghese N."/>
            <person name="Submissions Spin"/>
        </authorList>
    </citation>
    <scope>NUCLEOTIDE SEQUENCE [LARGE SCALE GENOMIC DNA]</scope>
    <source>
        <strain evidence="3">DSM 43168</strain>
    </source>
</reference>
<name>A0A1C5ACF7_9ACTN</name>
<evidence type="ECO:0000313" key="2">
    <source>
        <dbReference type="EMBL" id="SCF42942.1"/>
    </source>
</evidence>
<dbReference type="EMBL" id="FMCT01000012">
    <property type="protein sequence ID" value="SCF42942.1"/>
    <property type="molecule type" value="Genomic_DNA"/>
</dbReference>
<accession>A0A1C5ACF7</accession>
<sequence>MNVMLEANPYETPGGDLYDSGVAKVEPIQVEEARKNLGKLLEQAEESGTHFALSKYGKTKGFFVPTADYRRYRELDGDPTDL</sequence>
<evidence type="ECO:0000313" key="3">
    <source>
        <dbReference type="Proteomes" id="UP000183585"/>
    </source>
</evidence>
<comment type="similarity">
    <text evidence="1">Belongs to the phD/YefM antitoxin family.</text>
</comment>
<proteinExistence type="inferred from homology"/>
<dbReference type="Proteomes" id="UP000183585">
    <property type="component" value="Unassembled WGS sequence"/>
</dbReference>
<organism evidence="2 3">
    <name type="scientific">Micromonospora carbonacea</name>
    <dbReference type="NCBI Taxonomy" id="47853"/>
    <lineage>
        <taxon>Bacteria</taxon>
        <taxon>Bacillati</taxon>
        <taxon>Actinomycetota</taxon>
        <taxon>Actinomycetes</taxon>
        <taxon>Micromonosporales</taxon>
        <taxon>Micromonosporaceae</taxon>
        <taxon>Micromonospora</taxon>
    </lineage>
</organism>
<dbReference type="Gene3D" id="3.40.1620.10">
    <property type="entry name" value="YefM-like domain"/>
    <property type="match status" value="1"/>
</dbReference>